<dbReference type="PANTHER" id="PTHR42815:SF2">
    <property type="entry name" value="FAD-BINDING, PUTATIVE (AFU_ORTHOLOGUE AFUA_6G07600)-RELATED"/>
    <property type="match status" value="1"/>
</dbReference>
<feature type="domain" description="FAD-binding FR-type" evidence="2">
    <location>
        <begin position="353"/>
        <end position="460"/>
    </location>
</feature>
<dbReference type="InterPro" id="IPR017927">
    <property type="entry name" value="FAD-bd_FR_type"/>
</dbReference>
<evidence type="ECO:0000313" key="4">
    <source>
        <dbReference type="Proteomes" id="UP001157439"/>
    </source>
</evidence>
<dbReference type="AlphaFoldDB" id="A0AA37WWP5"/>
<sequence length="596" mass="65953">MIDNNRSSAAKIPINLKTMKHANKLTEDTRGFMSDSSYHPGELAAQDKAGTRGVAAELAVGKHSALSFASGHDVFLAAQSFAALASVDLKNESVWVTPLFGQSGDLAAISEKEIAISRDCIPNLDMLNFIEPGTPLSLLGIDLNRRIRHRINGYTIAGGDNGKHSVSLQVTEYTPNCPKYINRRDIIPASDGTPSLNKNARAETRTRLTEDDQTFVRKMDTLWIGTYAPGIGADCNHRGGKPGFIRVISPSTIEWPEYRGNGTFFTSGNLESYDRAGVTLVDFESGSIIQMTGRATVDWEHDGCYEGASRKIVFHITNLVRMNEITNHRWKRLDYSPYNPVVSGTGNVDTESEYPQVATLAKIVDETENVKTFRFVIPRRIAFLPGQYATFEFNNIPGGEAIEVRTWTLSETPNSINGDNTLDITVKRMPNGLVTNWLHDYAEVGMEVKLLGIQGEMTAVSVDENTQKPTVPKHLLLLSAGIGITPNLAMIRGIGAFSLQDQTDITMIHIERYEKDLISQSELLRRSKQYPHFQYIHVISSKEGRLTKGALKKMVPNTASQQAYVCGPTQFMRDMTEYLVSIGVPAGQVHTESFEF</sequence>
<name>A0AA37WWP5_9GAMM</name>
<dbReference type="GO" id="GO:0016491">
    <property type="term" value="F:oxidoreductase activity"/>
    <property type="evidence" value="ECO:0007669"/>
    <property type="project" value="InterPro"/>
</dbReference>
<organism evidence="3 4">
    <name type="scientific">Paraferrimonas haliotis</name>
    <dbReference type="NCBI Taxonomy" id="2013866"/>
    <lineage>
        <taxon>Bacteria</taxon>
        <taxon>Pseudomonadati</taxon>
        <taxon>Pseudomonadota</taxon>
        <taxon>Gammaproteobacteria</taxon>
        <taxon>Alteromonadales</taxon>
        <taxon>Ferrimonadaceae</taxon>
        <taxon>Paraferrimonas</taxon>
    </lineage>
</organism>
<dbReference type="EMBL" id="BSPO01000003">
    <property type="protein sequence ID" value="GLS83732.1"/>
    <property type="molecule type" value="Genomic_DNA"/>
</dbReference>
<dbReference type="InterPro" id="IPR039261">
    <property type="entry name" value="FNR_nucleotide-bd"/>
</dbReference>
<evidence type="ECO:0000256" key="1">
    <source>
        <dbReference type="ARBA" id="ARBA00034078"/>
    </source>
</evidence>
<protein>
    <recommendedName>
        <fullName evidence="2">FAD-binding FR-type domain-containing protein</fullName>
    </recommendedName>
</protein>
<comment type="cofactor">
    <cofactor evidence="1">
        <name>[2Fe-2S] cluster</name>
        <dbReference type="ChEBI" id="CHEBI:190135"/>
    </cofactor>
</comment>
<proteinExistence type="predicted"/>
<dbReference type="InterPro" id="IPR017938">
    <property type="entry name" value="Riboflavin_synthase-like_b-brl"/>
</dbReference>
<evidence type="ECO:0000259" key="2">
    <source>
        <dbReference type="PROSITE" id="PS51384"/>
    </source>
</evidence>
<dbReference type="Proteomes" id="UP001157439">
    <property type="component" value="Unassembled WGS sequence"/>
</dbReference>
<gene>
    <name evidence="3" type="ORF">GCM10007894_17090</name>
</gene>
<dbReference type="Gene3D" id="2.40.30.10">
    <property type="entry name" value="Translation factors"/>
    <property type="match status" value="1"/>
</dbReference>
<dbReference type="PANTHER" id="PTHR42815">
    <property type="entry name" value="FAD-BINDING, PUTATIVE (AFU_ORTHOLOGUE AFUA_6G07600)-RELATED"/>
    <property type="match status" value="1"/>
</dbReference>
<evidence type="ECO:0000313" key="3">
    <source>
        <dbReference type="EMBL" id="GLS83732.1"/>
    </source>
</evidence>
<comment type="caution">
    <text evidence="3">The sequence shown here is derived from an EMBL/GenBank/DDBJ whole genome shotgun (WGS) entry which is preliminary data.</text>
</comment>
<dbReference type="SUPFAM" id="SSF63380">
    <property type="entry name" value="Riboflavin synthase domain-like"/>
    <property type="match status" value="1"/>
</dbReference>
<dbReference type="InterPro" id="IPR008333">
    <property type="entry name" value="Cbr1-like_FAD-bd_dom"/>
</dbReference>
<reference evidence="3 4" key="1">
    <citation type="journal article" date="2014" name="Int. J. Syst. Evol. Microbiol.">
        <title>Complete genome sequence of Corynebacterium casei LMG S-19264T (=DSM 44701T), isolated from a smear-ripened cheese.</title>
        <authorList>
            <consortium name="US DOE Joint Genome Institute (JGI-PGF)"/>
            <person name="Walter F."/>
            <person name="Albersmeier A."/>
            <person name="Kalinowski J."/>
            <person name="Ruckert C."/>
        </authorList>
    </citation>
    <scope>NUCLEOTIDE SEQUENCE [LARGE SCALE GENOMIC DNA]</scope>
    <source>
        <strain evidence="3 4">NBRC 112785</strain>
    </source>
</reference>
<dbReference type="InterPro" id="IPR012349">
    <property type="entry name" value="Split_barrel_FMN-bd"/>
</dbReference>
<dbReference type="Gene3D" id="2.30.110.10">
    <property type="entry name" value="Electron Transport, Fmn-binding Protein, Chain A"/>
    <property type="match status" value="1"/>
</dbReference>
<keyword evidence="4" id="KW-1185">Reference proteome</keyword>
<dbReference type="InterPro" id="IPR001433">
    <property type="entry name" value="OxRdtase_FAD/NAD-bd"/>
</dbReference>
<dbReference type="SUPFAM" id="SSF52343">
    <property type="entry name" value="Ferredoxin reductase-like, C-terminal NADP-linked domain"/>
    <property type="match status" value="1"/>
</dbReference>
<dbReference type="PROSITE" id="PS51384">
    <property type="entry name" value="FAD_FR"/>
    <property type="match status" value="1"/>
</dbReference>
<dbReference type="Pfam" id="PF00175">
    <property type="entry name" value="NAD_binding_1"/>
    <property type="match status" value="1"/>
</dbReference>
<dbReference type="Pfam" id="PF00970">
    <property type="entry name" value="FAD_binding_6"/>
    <property type="match status" value="1"/>
</dbReference>
<accession>A0AA37WWP5</accession>
<dbReference type="Gene3D" id="3.40.50.80">
    <property type="entry name" value="Nucleotide-binding domain of ferredoxin-NADP reductase (FNR) module"/>
    <property type="match status" value="1"/>
</dbReference>